<keyword evidence="2" id="KW-1185">Reference proteome</keyword>
<reference evidence="1" key="1">
    <citation type="submission" date="2020-07" db="EMBL/GenBank/DDBJ databases">
        <title>Genome sequence and genetic diversity analysis of an under-domesticated orphan crop, white fonio (Digitaria exilis).</title>
        <authorList>
            <person name="Bennetzen J.L."/>
            <person name="Chen S."/>
            <person name="Ma X."/>
            <person name="Wang X."/>
            <person name="Yssel A.E.J."/>
            <person name="Chaluvadi S.R."/>
            <person name="Johnson M."/>
            <person name="Gangashetty P."/>
            <person name="Hamidou F."/>
            <person name="Sanogo M.D."/>
            <person name="Zwaenepoel A."/>
            <person name="Wallace J."/>
            <person name="Van De Peer Y."/>
            <person name="Van Deynze A."/>
        </authorList>
    </citation>
    <scope>NUCLEOTIDE SEQUENCE</scope>
    <source>
        <tissue evidence="1">Leaves</tissue>
    </source>
</reference>
<proteinExistence type="predicted"/>
<dbReference type="AlphaFoldDB" id="A0A835DYR4"/>
<dbReference type="Proteomes" id="UP000636709">
    <property type="component" value="Unassembled WGS sequence"/>
</dbReference>
<protein>
    <submittedName>
        <fullName evidence="1">Uncharacterized protein</fullName>
    </submittedName>
</protein>
<comment type="caution">
    <text evidence="1">The sequence shown here is derived from an EMBL/GenBank/DDBJ whole genome shotgun (WGS) entry which is preliminary data.</text>
</comment>
<name>A0A835DYR4_9POAL</name>
<evidence type="ECO:0000313" key="2">
    <source>
        <dbReference type="Proteomes" id="UP000636709"/>
    </source>
</evidence>
<evidence type="ECO:0000313" key="1">
    <source>
        <dbReference type="EMBL" id="KAF8650580.1"/>
    </source>
</evidence>
<gene>
    <name evidence="1" type="ORF">HU200_063957</name>
</gene>
<accession>A0A835DYR4</accession>
<sequence>MLQGCCQAHIETTASSRTTLGCLMFVAWLLAADHGGWCCLATISVMWDNVVMMALAAMTTWDELACSVLRRGAQHGWVLLVRYSVGRWRK</sequence>
<dbReference type="EMBL" id="JACEFO010002724">
    <property type="protein sequence ID" value="KAF8650580.1"/>
    <property type="molecule type" value="Genomic_DNA"/>
</dbReference>
<organism evidence="1 2">
    <name type="scientific">Digitaria exilis</name>
    <dbReference type="NCBI Taxonomy" id="1010633"/>
    <lineage>
        <taxon>Eukaryota</taxon>
        <taxon>Viridiplantae</taxon>
        <taxon>Streptophyta</taxon>
        <taxon>Embryophyta</taxon>
        <taxon>Tracheophyta</taxon>
        <taxon>Spermatophyta</taxon>
        <taxon>Magnoliopsida</taxon>
        <taxon>Liliopsida</taxon>
        <taxon>Poales</taxon>
        <taxon>Poaceae</taxon>
        <taxon>PACMAD clade</taxon>
        <taxon>Panicoideae</taxon>
        <taxon>Panicodae</taxon>
        <taxon>Paniceae</taxon>
        <taxon>Anthephorinae</taxon>
        <taxon>Digitaria</taxon>
    </lineage>
</organism>